<dbReference type="Proteomes" id="UP000075604">
    <property type="component" value="Unassembled WGS sequence"/>
</dbReference>
<dbReference type="SUPFAM" id="SSF53822">
    <property type="entry name" value="Periplasmic binding protein-like I"/>
    <property type="match status" value="1"/>
</dbReference>
<keyword evidence="2 3" id="KW-0732">Signal</keyword>
<dbReference type="PANTHER" id="PTHR30483:SF6">
    <property type="entry name" value="PERIPLASMIC BINDING PROTEIN OF ABC TRANSPORTER FOR NATURAL AMINO ACIDS"/>
    <property type="match status" value="1"/>
</dbReference>
<feature type="chain" id="PRO_5007566321" evidence="3">
    <location>
        <begin position="33"/>
        <end position="444"/>
    </location>
</feature>
<evidence type="ECO:0000256" key="2">
    <source>
        <dbReference type="ARBA" id="ARBA00022729"/>
    </source>
</evidence>
<comment type="similarity">
    <text evidence="1">Belongs to the leucine-binding protein family.</text>
</comment>
<dbReference type="PROSITE" id="PS51257">
    <property type="entry name" value="PROKAR_LIPOPROTEIN"/>
    <property type="match status" value="1"/>
</dbReference>
<accession>A0A150Q6M0</accession>
<dbReference type="Gene3D" id="3.40.50.2300">
    <property type="match status" value="2"/>
</dbReference>
<dbReference type="AlphaFoldDB" id="A0A150Q6M0"/>
<dbReference type="InterPro" id="IPR028081">
    <property type="entry name" value="Leu-bd"/>
</dbReference>
<gene>
    <name evidence="5" type="ORF">BE04_45265</name>
</gene>
<name>A0A150Q6M0_SORCE</name>
<evidence type="ECO:0000313" key="5">
    <source>
        <dbReference type="EMBL" id="KYF63288.1"/>
    </source>
</evidence>
<comment type="caution">
    <text evidence="5">The sequence shown here is derived from an EMBL/GenBank/DDBJ whole genome shotgun (WGS) entry which is preliminary data.</text>
</comment>
<evidence type="ECO:0000313" key="6">
    <source>
        <dbReference type="Proteomes" id="UP000075604"/>
    </source>
</evidence>
<dbReference type="InterPro" id="IPR028082">
    <property type="entry name" value="Peripla_BP_I"/>
</dbReference>
<sequence>MGSTHRRRRLRCLEAGLLVGLASLLSASCAPSEPERPENAVVIGALLPFTGSESAIGRNLEQAMLLAIEHLNAAGGLDGRPFDLRSRDSHSSAERGIHQLAALLYKDEVRYLVGPEENDLANEISRDVKELDRFHMLPGYAAPPVARSERKGGWMRLAPTPFDIGCALAKDAIRDGIHTVNSLAAWDDYNAKVNSEFTTNFAGLRGRPLPSVPLTAGEHTYTDKIAAAFDMRPDRTLLAAFPATASTVVTEWTVAGRPGAWLLGPALRADALLANIPAGVLDGYSGVSPSLSLRSECQIVDEAEEKVECATGNAAAFIERFSRRWSGEVPFPAAHFYYDGVVLIAMGLVYAQATSGEIPSSGNALQKIIRELNSPDNEPASWRDLKTAMTRLREGVPLRYVGAAAEYEFDIYGANKHHFMQKWTIRDETFVDLDPVPVTCSVRQ</sequence>
<evidence type="ECO:0000256" key="3">
    <source>
        <dbReference type="SAM" id="SignalP"/>
    </source>
</evidence>
<protein>
    <submittedName>
        <fullName evidence="5">Branched-chain amino acid ABC transporter substrate-binding protein</fullName>
    </submittedName>
</protein>
<dbReference type="EMBL" id="JELX01000629">
    <property type="protein sequence ID" value="KYF63288.1"/>
    <property type="molecule type" value="Genomic_DNA"/>
</dbReference>
<dbReference type="InterPro" id="IPR051010">
    <property type="entry name" value="BCAA_transport"/>
</dbReference>
<reference evidence="5 6" key="1">
    <citation type="submission" date="2014-02" db="EMBL/GenBank/DDBJ databases">
        <title>The small core and large imbalanced accessory genome model reveals a collaborative survival strategy of Sorangium cellulosum strains in nature.</title>
        <authorList>
            <person name="Han K."/>
            <person name="Peng R."/>
            <person name="Blom J."/>
            <person name="Li Y.-Z."/>
        </authorList>
    </citation>
    <scope>NUCLEOTIDE SEQUENCE [LARGE SCALE GENOMIC DNA]</scope>
    <source>
        <strain evidence="5 6">So0157-18</strain>
    </source>
</reference>
<feature type="signal peptide" evidence="3">
    <location>
        <begin position="1"/>
        <end position="32"/>
    </location>
</feature>
<dbReference type="Pfam" id="PF13458">
    <property type="entry name" value="Peripla_BP_6"/>
    <property type="match status" value="1"/>
</dbReference>
<evidence type="ECO:0000259" key="4">
    <source>
        <dbReference type="Pfam" id="PF13458"/>
    </source>
</evidence>
<evidence type="ECO:0000256" key="1">
    <source>
        <dbReference type="ARBA" id="ARBA00010062"/>
    </source>
</evidence>
<organism evidence="5 6">
    <name type="scientific">Sorangium cellulosum</name>
    <name type="common">Polyangium cellulosum</name>
    <dbReference type="NCBI Taxonomy" id="56"/>
    <lineage>
        <taxon>Bacteria</taxon>
        <taxon>Pseudomonadati</taxon>
        <taxon>Myxococcota</taxon>
        <taxon>Polyangia</taxon>
        <taxon>Polyangiales</taxon>
        <taxon>Polyangiaceae</taxon>
        <taxon>Sorangium</taxon>
    </lineage>
</organism>
<proteinExistence type="inferred from homology"/>
<dbReference type="PANTHER" id="PTHR30483">
    <property type="entry name" value="LEUCINE-SPECIFIC-BINDING PROTEIN"/>
    <property type="match status" value="1"/>
</dbReference>
<feature type="domain" description="Leucine-binding protein" evidence="4">
    <location>
        <begin position="41"/>
        <end position="352"/>
    </location>
</feature>